<gene>
    <name evidence="3" type="ORF">Fuma_00115</name>
</gene>
<evidence type="ECO:0000313" key="4">
    <source>
        <dbReference type="Proteomes" id="UP000187735"/>
    </source>
</evidence>
<dbReference type="InterPro" id="IPR054612">
    <property type="entry name" value="Phage_capsid-like_C"/>
</dbReference>
<reference evidence="3 4" key="1">
    <citation type="journal article" date="2016" name="Front. Microbiol.">
        <title>Fuerstia marisgermanicae gen. nov., sp. nov., an Unusual Member of the Phylum Planctomycetes from the German Wadden Sea.</title>
        <authorList>
            <person name="Kohn T."/>
            <person name="Heuer A."/>
            <person name="Jogler M."/>
            <person name="Vollmers J."/>
            <person name="Boedeker C."/>
            <person name="Bunk B."/>
            <person name="Rast P."/>
            <person name="Borchert D."/>
            <person name="Glockner I."/>
            <person name="Freese H.M."/>
            <person name="Klenk H.P."/>
            <person name="Overmann J."/>
            <person name="Kaster A.K."/>
            <person name="Rohde M."/>
            <person name="Wiegand S."/>
            <person name="Jogler C."/>
        </authorList>
    </citation>
    <scope>NUCLEOTIDE SEQUENCE [LARGE SCALE GENOMIC DNA]</scope>
    <source>
        <strain evidence="3 4">NH11</strain>
    </source>
</reference>
<protein>
    <submittedName>
        <fullName evidence="3">Phage major capsid protein, HK97 family</fullName>
    </submittedName>
</protein>
<accession>A0A1P8W8Z4</accession>
<dbReference type="Gene3D" id="3.30.2400.10">
    <property type="entry name" value="Major capsid protein gp5"/>
    <property type="match status" value="1"/>
</dbReference>
<dbReference type="Pfam" id="PF05065">
    <property type="entry name" value="Phage_capsid"/>
    <property type="match status" value="1"/>
</dbReference>
<dbReference type="InterPro" id="IPR024455">
    <property type="entry name" value="Phage_capsid"/>
</dbReference>
<dbReference type="KEGG" id="fmr:Fuma_00115"/>
<dbReference type="Proteomes" id="UP000187735">
    <property type="component" value="Chromosome"/>
</dbReference>
<evidence type="ECO:0000313" key="3">
    <source>
        <dbReference type="EMBL" id="APZ90536.1"/>
    </source>
</evidence>
<dbReference type="RefSeq" id="WP_077022409.1">
    <property type="nucleotide sequence ID" value="NZ_CP017641.1"/>
</dbReference>
<proteinExistence type="predicted"/>
<dbReference type="STRING" id="1891926.Fuma_00115"/>
<feature type="domain" description="Phage capsid-like C-terminal" evidence="2">
    <location>
        <begin position="136"/>
        <end position="418"/>
    </location>
</feature>
<dbReference type="EMBL" id="CP017641">
    <property type="protein sequence ID" value="APZ90536.1"/>
    <property type="molecule type" value="Genomic_DNA"/>
</dbReference>
<comment type="subcellular location">
    <subcellularLocation>
        <location evidence="1">Virion</location>
    </subcellularLocation>
</comment>
<keyword evidence="4" id="KW-1185">Reference proteome</keyword>
<sequence>MTQQTMKMQLEQAAERRITLHAEVQELLDAATETQRLSKEDEAKVDELLCEVEDIGRFLERHQSPKMGGFVFGEDSGGSVGSGPRFVDQHGNQLRAFTGEQQFANKRLDGELGAAIHGMLTGQPMASQAGSTDSAGGYILNGDLSSQVIDLARSASVCMRAGAVTMPMTTSELRIARVASDATSYWRPETAAVTSSTMTFEAVNLRAKTLACIVPVSIEMLEDASNAASVIESALAASMAQKLDAAGLVGTGAASEPLGIRNHSGINTIASVGTPADYNDISLAVGDIMAANYAGQVDGLSWISSPRTDDTYDGLQDTTNQPLMPTPRVAKLKRFSTTALPEDEGGGSDEAVSIVGDFSQLVFGMRTRSVNIRILEAGTATDDSGDTWNAASQLLKHIVCYVRADVALLRPTWFTVLTGITA</sequence>
<dbReference type="OrthoDB" id="236961at2"/>
<evidence type="ECO:0000259" key="2">
    <source>
        <dbReference type="Pfam" id="PF05065"/>
    </source>
</evidence>
<name>A0A1P8W8Z4_9PLAN</name>
<organism evidence="3 4">
    <name type="scientific">Fuerstiella marisgermanici</name>
    <dbReference type="NCBI Taxonomy" id="1891926"/>
    <lineage>
        <taxon>Bacteria</taxon>
        <taxon>Pseudomonadati</taxon>
        <taxon>Planctomycetota</taxon>
        <taxon>Planctomycetia</taxon>
        <taxon>Planctomycetales</taxon>
        <taxon>Planctomycetaceae</taxon>
        <taxon>Fuerstiella</taxon>
    </lineage>
</organism>
<dbReference type="SUPFAM" id="SSF56563">
    <property type="entry name" value="Major capsid protein gp5"/>
    <property type="match status" value="1"/>
</dbReference>
<evidence type="ECO:0000256" key="1">
    <source>
        <dbReference type="ARBA" id="ARBA00004328"/>
    </source>
</evidence>
<dbReference type="NCBIfam" id="TIGR01554">
    <property type="entry name" value="major_cap_HK97"/>
    <property type="match status" value="1"/>
</dbReference>
<dbReference type="AlphaFoldDB" id="A0A1P8W8Z4"/>